<accession>A0A172UXI6</accession>
<dbReference type="AlphaFoldDB" id="A0A172UXI6"/>
<name>A0A172UXI6_ECOLX</name>
<sequence>MSKVIRAVSPYILFLTCNVPIYQFWSFFAPCSVPTCDRAALPHTKTPFMHRKCG</sequence>
<evidence type="ECO:0000313" key="1">
    <source>
        <dbReference type="EMBL" id="ANE83930.1"/>
    </source>
</evidence>
<dbReference type="EMBL" id="KU997026">
    <property type="protein sequence ID" value="ANE83930.1"/>
    <property type="molecule type" value="Genomic_DNA"/>
</dbReference>
<organism evidence="1">
    <name type="scientific">Escherichia coli</name>
    <dbReference type="NCBI Taxonomy" id="562"/>
    <lineage>
        <taxon>Bacteria</taxon>
        <taxon>Pseudomonadati</taxon>
        <taxon>Pseudomonadota</taxon>
        <taxon>Gammaproteobacteria</taxon>
        <taxon>Enterobacterales</taxon>
        <taxon>Enterobacteriaceae</taxon>
        <taxon>Escherichia</taxon>
    </lineage>
</organism>
<reference evidence="1" key="1">
    <citation type="journal article" date="2016" name="Plasmid">
        <title>pDGO100, a type 1 IncC plasmid from 1981 carrying ARI-A and a Tn1696-like transposon in a novel integrating element.</title>
        <authorList>
            <person name="Harmer C.J."/>
            <person name="Partridge S.R."/>
            <person name="Hall R.M."/>
        </authorList>
    </citation>
    <scope>NUCLEOTIDE SEQUENCE</scope>
    <source>
        <strain evidence="1">VA292</strain>
        <plasmid evidence="1">pDGO100</plasmid>
    </source>
</reference>
<proteinExistence type="predicted"/>
<protein>
    <submittedName>
        <fullName evidence="1">Orf3</fullName>
    </submittedName>
</protein>
<keyword evidence="1" id="KW-0614">Plasmid</keyword>
<geneLocation type="plasmid" evidence="1">
    <name>pDGO100</name>
</geneLocation>